<gene>
    <name evidence="1" type="ORF">FHR19_001880</name>
</gene>
<accession>A0A7W9EJ10</accession>
<dbReference type="RefSeq" id="WP_184027308.1">
    <property type="nucleotide sequence ID" value="NZ_JACIJJ010000002.1"/>
</dbReference>
<sequence>MARGPDAGALIERALTLSAAGAGVPMRIVEASATRWASATFAGARHVLDLQVGTDRASRAWLGNLGEMDLPMRGQLLADCTVVATRTNPASISARIEALTVETT</sequence>
<dbReference type="AlphaFoldDB" id="A0A7W9EJ10"/>
<organism evidence="1 2">
    <name type="scientific">Sphingomonas yantingensis</name>
    <dbReference type="NCBI Taxonomy" id="1241761"/>
    <lineage>
        <taxon>Bacteria</taxon>
        <taxon>Pseudomonadati</taxon>
        <taxon>Pseudomonadota</taxon>
        <taxon>Alphaproteobacteria</taxon>
        <taxon>Sphingomonadales</taxon>
        <taxon>Sphingomonadaceae</taxon>
        <taxon>Sphingomonas</taxon>
    </lineage>
</organism>
<reference evidence="1 2" key="1">
    <citation type="submission" date="2020-08" db="EMBL/GenBank/DDBJ databases">
        <title>Genomic Encyclopedia of Type Strains, Phase IV (KMG-IV): sequencing the most valuable type-strain genomes for metagenomic binning, comparative biology and taxonomic classification.</title>
        <authorList>
            <person name="Goeker M."/>
        </authorList>
    </citation>
    <scope>NUCLEOTIDE SEQUENCE [LARGE SCALE GENOMIC DNA]</scope>
    <source>
        <strain evidence="1 2">DSM 27244</strain>
    </source>
</reference>
<name>A0A7W9EJ10_9SPHN</name>
<comment type="caution">
    <text evidence="1">The sequence shown here is derived from an EMBL/GenBank/DDBJ whole genome shotgun (WGS) entry which is preliminary data.</text>
</comment>
<evidence type="ECO:0000313" key="1">
    <source>
        <dbReference type="EMBL" id="MBB5698535.1"/>
    </source>
</evidence>
<evidence type="ECO:0000313" key="2">
    <source>
        <dbReference type="Proteomes" id="UP000557739"/>
    </source>
</evidence>
<proteinExistence type="predicted"/>
<dbReference type="EMBL" id="JACIJJ010000002">
    <property type="protein sequence ID" value="MBB5698535.1"/>
    <property type="molecule type" value="Genomic_DNA"/>
</dbReference>
<keyword evidence="2" id="KW-1185">Reference proteome</keyword>
<protein>
    <submittedName>
        <fullName evidence="1">Uncharacterized protein</fullName>
    </submittedName>
</protein>
<dbReference type="Proteomes" id="UP000557739">
    <property type="component" value="Unassembled WGS sequence"/>
</dbReference>